<comment type="caution">
    <text evidence="2">The sequence shown here is derived from an EMBL/GenBank/DDBJ whole genome shotgun (WGS) entry which is preliminary data.</text>
</comment>
<dbReference type="EMBL" id="BMRE01000009">
    <property type="protein sequence ID" value="GGU34496.1"/>
    <property type="molecule type" value="Genomic_DNA"/>
</dbReference>
<protein>
    <recommendedName>
        <fullName evidence="4">DUF2690 domain-containing protein</fullName>
    </recommendedName>
</protein>
<dbReference type="RefSeq" id="WP_189254114.1">
    <property type="nucleotide sequence ID" value="NZ_BMRE01000009.1"/>
</dbReference>
<gene>
    <name evidence="2" type="ORF">GCM10010178_28470</name>
</gene>
<proteinExistence type="predicted"/>
<accession>A0ABQ2UH24</accession>
<evidence type="ECO:0000313" key="3">
    <source>
        <dbReference type="Proteomes" id="UP000649573"/>
    </source>
</evidence>
<evidence type="ECO:0008006" key="4">
    <source>
        <dbReference type="Google" id="ProtNLM"/>
    </source>
</evidence>
<keyword evidence="1" id="KW-0732">Signal</keyword>
<feature type="chain" id="PRO_5045988231" description="DUF2690 domain-containing protein" evidence="1">
    <location>
        <begin position="26"/>
        <end position="135"/>
    </location>
</feature>
<reference evidence="3" key="1">
    <citation type="journal article" date="2019" name="Int. J. Syst. Evol. Microbiol.">
        <title>The Global Catalogue of Microorganisms (GCM) 10K type strain sequencing project: providing services to taxonomists for standard genome sequencing and annotation.</title>
        <authorList>
            <consortium name="The Broad Institute Genomics Platform"/>
            <consortium name="The Broad Institute Genome Sequencing Center for Infectious Disease"/>
            <person name="Wu L."/>
            <person name="Ma J."/>
        </authorList>
    </citation>
    <scope>NUCLEOTIDE SEQUENCE [LARGE SCALE GENOMIC DNA]</scope>
    <source>
        <strain evidence="3">JCM 3296</strain>
    </source>
</reference>
<sequence length="135" mass="14269">MQKRIGAAVLAAAAVALTFTGAAHAETNPRCSTGVTQIGSTKYLKSGNTTVASVKQFKGCGKNWGYIYVWDSWKSGHPNVEASVAITRGDGDIDIANGRRGQQEVWSTGANTLRFCTMAHGIVDGVGQTFTNEVC</sequence>
<dbReference type="Proteomes" id="UP000649573">
    <property type="component" value="Unassembled WGS sequence"/>
</dbReference>
<evidence type="ECO:0000256" key="1">
    <source>
        <dbReference type="SAM" id="SignalP"/>
    </source>
</evidence>
<keyword evidence="3" id="KW-1185">Reference proteome</keyword>
<feature type="signal peptide" evidence="1">
    <location>
        <begin position="1"/>
        <end position="25"/>
    </location>
</feature>
<evidence type="ECO:0000313" key="2">
    <source>
        <dbReference type="EMBL" id="GGU34496.1"/>
    </source>
</evidence>
<organism evidence="2 3">
    <name type="scientific">Lentzea flava</name>
    <dbReference type="NCBI Taxonomy" id="103732"/>
    <lineage>
        <taxon>Bacteria</taxon>
        <taxon>Bacillati</taxon>
        <taxon>Actinomycetota</taxon>
        <taxon>Actinomycetes</taxon>
        <taxon>Pseudonocardiales</taxon>
        <taxon>Pseudonocardiaceae</taxon>
        <taxon>Lentzea</taxon>
    </lineage>
</organism>
<name>A0ABQ2UH24_9PSEU</name>